<dbReference type="EMBL" id="CP003333">
    <property type="protein sequence ID" value="AFL67863.1"/>
    <property type="molecule type" value="Genomic_DNA"/>
</dbReference>
<dbReference type="eggNOG" id="ENOG5032M09">
    <property type="taxonomic scope" value="Bacteria"/>
</dbReference>
<dbReference type="OrthoDB" id="5339632at2"/>
<evidence type="ECO:0000313" key="2">
    <source>
        <dbReference type="EMBL" id="AFL67863.1"/>
    </source>
</evidence>
<proteinExistence type="predicted"/>
<keyword evidence="3" id="KW-1185">Reference proteome</keyword>
<dbReference type="PATRIC" id="fig|760154.4.peg.551"/>
<dbReference type="KEGG" id="sba:Sulba_0554"/>
<protein>
    <submittedName>
        <fullName evidence="2">Uncharacterized protein</fullName>
    </submittedName>
</protein>
<accession>I3XV89</accession>
<gene>
    <name evidence="2" type="ordered locus">Sulba_0554</name>
</gene>
<sequence>MTVDESKIRVNTFLQETLNTIATKNKEVGSAFSSILESEITIKQKSSSNDTPIEELASSSQDEAIEAFKEALRTKGALQFYQDYNFEKIEKMIEEKKAELMDKLGLGENTQPPLVGEERANALALLEDMLDAYRKQLQEKMQAEDELKQQTSTLTTFLKDLA</sequence>
<organism evidence="2 3">
    <name type="scientific">Sulfurospirillum barnesii (strain ATCC 700032 / DSM 10660 / SES-3)</name>
    <dbReference type="NCBI Taxonomy" id="760154"/>
    <lineage>
        <taxon>Bacteria</taxon>
        <taxon>Pseudomonadati</taxon>
        <taxon>Campylobacterota</taxon>
        <taxon>Epsilonproteobacteria</taxon>
        <taxon>Campylobacterales</taxon>
        <taxon>Sulfurospirillaceae</taxon>
        <taxon>Sulfurospirillum</taxon>
    </lineage>
</organism>
<reference evidence="2 3" key="1">
    <citation type="submission" date="2012-06" db="EMBL/GenBank/DDBJ databases">
        <title>Complete sequence of Sulfurospirillum barnesii SES-3.</title>
        <authorList>
            <consortium name="US DOE Joint Genome Institute"/>
            <person name="Lucas S."/>
            <person name="Han J."/>
            <person name="Lapidus A."/>
            <person name="Cheng J.-F."/>
            <person name="Goodwin L."/>
            <person name="Pitluck S."/>
            <person name="Peters L."/>
            <person name="Ovchinnikova G."/>
            <person name="Lu M."/>
            <person name="Detter J.C."/>
            <person name="Han C."/>
            <person name="Tapia R."/>
            <person name="Land M."/>
            <person name="Hauser L."/>
            <person name="Kyrpides N."/>
            <person name="Ivanova N."/>
            <person name="Pagani I."/>
            <person name="Stolz J."/>
            <person name="Arkin A."/>
            <person name="Dehal P."/>
            <person name="Oremland R."/>
            <person name="Saltikov C."/>
            <person name="Basu P."/>
            <person name="Hollibaugh J."/>
            <person name="Newman D."/>
            <person name="Stolyar S."/>
            <person name="Hazen T."/>
            <person name="Woyke T."/>
        </authorList>
    </citation>
    <scope>NUCLEOTIDE SEQUENCE [LARGE SCALE GENOMIC DNA]</scope>
    <source>
        <strain evidence="3">ATCC 700032 / DSM 10660 / SES-3</strain>
    </source>
</reference>
<evidence type="ECO:0000256" key="1">
    <source>
        <dbReference type="SAM" id="Coils"/>
    </source>
</evidence>
<dbReference type="Proteomes" id="UP000006176">
    <property type="component" value="Chromosome"/>
</dbReference>
<dbReference type="AlphaFoldDB" id="I3XV89"/>
<dbReference type="RefSeq" id="WP_014768743.1">
    <property type="nucleotide sequence ID" value="NC_018002.1"/>
</dbReference>
<name>I3XV89_SULBS</name>
<keyword evidence="1" id="KW-0175">Coiled coil</keyword>
<dbReference type="HOGENOM" id="CLU_1651276_0_0_7"/>
<feature type="coiled-coil region" evidence="1">
    <location>
        <begin position="123"/>
        <end position="153"/>
    </location>
</feature>
<evidence type="ECO:0000313" key="3">
    <source>
        <dbReference type="Proteomes" id="UP000006176"/>
    </source>
</evidence>